<dbReference type="Gene3D" id="3.40.50.300">
    <property type="entry name" value="P-loop containing nucleotide triphosphate hydrolases"/>
    <property type="match status" value="1"/>
</dbReference>
<dbReference type="Proteomes" id="UP000734854">
    <property type="component" value="Unassembled WGS sequence"/>
</dbReference>
<dbReference type="GO" id="GO:0016020">
    <property type="term" value="C:membrane"/>
    <property type="evidence" value="ECO:0007669"/>
    <property type="project" value="UniProtKB-SubCell"/>
</dbReference>
<dbReference type="SUPFAM" id="SSF52540">
    <property type="entry name" value="P-loop containing nucleoside triphosphate hydrolases"/>
    <property type="match status" value="1"/>
</dbReference>
<dbReference type="Pfam" id="PF00005">
    <property type="entry name" value="ABC_tran"/>
    <property type="match status" value="1"/>
</dbReference>
<name>A0A8J5IC13_ZINOF</name>
<reference evidence="6 7" key="1">
    <citation type="submission" date="2020-08" db="EMBL/GenBank/DDBJ databases">
        <title>Plant Genome Project.</title>
        <authorList>
            <person name="Zhang R.-G."/>
        </authorList>
    </citation>
    <scope>NUCLEOTIDE SEQUENCE [LARGE SCALE GENOMIC DNA]</scope>
    <source>
        <tissue evidence="6">Rhizome</tissue>
    </source>
</reference>
<sequence length="408" mass="45766">MSSCLRCDAHCPSLSLPPSLRGLRQPSLERLSSHSLCPRFDLPDLPSLGAVADQFGRRLIAAKYHLRDNSQLRHLTLSAVFCEPSGFEWYLSLVISVAASPSPDHYIPTTSCRSSHLLHYPPEFESFLLHRRVFNIRGAELPPLSWGPYRNDESLDSLPPLDHFPSPEMTSYCGLLEGVFSHVWPIIDHQMILVTSSSRVPCYQLPHLRVLLSSDLRVVEAEGGKMKTTKGGKVMNPTDAYQKEIRKEVSEAGEKFSVGQRQLLSLSRALLRRSKILVLDEATAAVDVRTDALIHKTIRDEFKSCTMLIVSHRLNTIIDCDRLLLLSAGKIMTGFKIELLLSFTYEAVRSKEKRGDGGNFIAYLPHDEAIACSLSADADRLDAIESQMVVDLLNNKLSRIFKIRPKDF</sequence>
<dbReference type="PROSITE" id="PS50893">
    <property type="entry name" value="ABC_TRANSPORTER_2"/>
    <property type="match status" value="1"/>
</dbReference>
<keyword evidence="4" id="KW-0067">ATP-binding</keyword>
<keyword evidence="7" id="KW-1185">Reference proteome</keyword>
<evidence type="ECO:0000313" key="6">
    <source>
        <dbReference type="EMBL" id="KAG6532261.1"/>
    </source>
</evidence>
<protein>
    <recommendedName>
        <fullName evidence="5">ABC transporter domain-containing protein</fullName>
    </recommendedName>
</protein>
<organism evidence="6 7">
    <name type="scientific">Zingiber officinale</name>
    <name type="common">Ginger</name>
    <name type="synonym">Amomum zingiber</name>
    <dbReference type="NCBI Taxonomy" id="94328"/>
    <lineage>
        <taxon>Eukaryota</taxon>
        <taxon>Viridiplantae</taxon>
        <taxon>Streptophyta</taxon>
        <taxon>Embryophyta</taxon>
        <taxon>Tracheophyta</taxon>
        <taxon>Spermatophyta</taxon>
        <taxon>Magnoliopsida</taxon>
        <taxon>Liliopsida</taxon>
        <taxon>Zingiberales</taxon>
        <taxon>Zingiberaceae</taxon>
        <taxon>Zingiber</taxon>
    </lineage>
</organism>
<dbReference type="GO" id="GO:0016887">
    <property type="term" value="F:ATP hydrolysis activity"/>
    <property type="evidence" value="ECO:0007669"/>
    <property type="project" value="InterPro"/>
</dbReference>
<evidence type="ECO:0000313" key="7">
    <source>
        <dbReference type="Proteomes" id="UP000734854"/>
    </source>
</evidence>
<dbReference type="GO" id="GO:0005524">
    <property type="term" value="F:ATP binding"/>
    <property type="evidence" value="ECO:0007669"/>
    <property type="project" value="UniProtKB-KW"/>
</dbReference>
<dbReference type="GO" id="GO:0042626">
    <property type="term" value="F:ATPase-coupled transmembrane transporter activity"/>
    <property type="evidence" value="ECO:0007669"/>
    <property type="project" value="TreeGrafter"/>
</dbReference>
<dbReference type="AlphaFoldDB" id="A0A8J5IC13"/>
<accession>A0A8J5IC13</accession>
<dbReference type="PANTHER" id="PTHR24223:SF456">
    <property type="entry name" value="MULTIDRUG RESISTANCE-ASSOCIATED PROTEIN LETHAL(2)03659"/>
    <property type="match status" value="1"/>
</dbReference>
<comment type="subcellular location">
    <subcellularLocation>
        <location evidence="1">Membrane</location>
        <topology evidence="1">Multi-pass membrane protein</topology>
    </subcellularLocation>
</comment>
<dbReference type="InterPro" id="IPR050173">
    <property type="entry name" value="ABC_transporter_C-like"/>
</dbReference>
<dbReference type="PROSITE" id="PS00211">
    <property type="entry name" value="ABC_TRANSPORTER_1"/>
    <property type="match status" value="1"/>
</dbReference>
<gene>
    <name evidence="6" type="ORF">ZIOFF_006101</name>
</gene>
<proteinExistence type="inferred from homology"/>
<dbReference type="EMBL" id="JACMSC010000002">
    <property type="protein sequence ID" value="KAG6532261.1"/>
    <property type="molecule type" value="Genomic_DNA"/>
</dbReference>
<evidence type="ECO:0000256" key="1">
    <source>
        <dbReference type="ARBA" id="ARBA00004141"/>
    </source>
</evidence>
<dbReference type="InterPro" id="IPR017871">
    <property type="entry name" value="ABC_transporter-like_CS"/>
</dbReference>
<dbReference type="InterPro" id="IPR003439">
    <property type="entry name" value="ABC_transporter-like_ATP-bd"/>
</dbReference>
<dbReference type="PANTHER" id="PTHR24223">
    <property type="entry name" value="ATP-BINDING CASSETTE SUB-FAMILY C"/>
    <property type="match status" value="1"/>
</dbReference>
<evidence type="ECO:0000259" key="5">
    <source>
        <dbReference type="PROSITE" id="PS50893"/>
    </source>
</evidence>
<feature type="domain" description="ABC transporter" evidence="5">
    <location>
        <begin position="112"/>
        <end position="353"/>
    </location>
</feature>
<keyword evidence="3" id="KW-0547">Nucleotide-binding</keyword>
<evidence type="ECO:0000256" key="2">
    <source>
        <dbReference type="ARBA" id="ARBA00009726"/>
    </source>
</evidence>
<comment type="caution">
    <text evidence="6">The sequence shown here is derived from an EMBL/GenBank/DDBJ whole genome shotgun (WGS) entry which is preliminary data.</text>
</comment>
<evidence type="ECO:0000256" key="4">
    <source>
        <dbReference type="ARBA" id="ARBA00022840"/>
    </source>
</evidence>
<comment type="similarity">
    <text evidence="2">Belongs to the ABC transporter superfamily. ABCC family. Conjugate transporter (TC 3.A.1.208) subfamily.</text>
</comment>
<dbReference type="InterPro" id="IPR027417">
    <property type="entry name" value="P-loop_NTPase"/>
</dbReference>
<evidence type="ECO:0000256" key="3">
    <source>
        <dbReference type="ARBA" id="ARBA00022741"/>
    </source>
</evidence>